<protein>
    <recommendedName>
        <fullName evidence="5">NADP-dependent oxidoreductase domain-containing protein</fullName>
    </recommendedName>
</protein>
<comment type="caution">
    <text evidence="6">The sequence shown here is derived from an EMBL/GenBank/DDBJ whole genome shotgun (WGS) entry which is preliminary data.</text>
</comment>
<feature type="transmembrane region" description="Helical" evidence="4">
    <location>
        <begin position="21"/>
        <end position="44"/>
    </location>
</feature>
<dbReference type="PANTHER" id="PTHR43827">
    <property type="entry name" value="2,5-DIKETO-D-GLUCONIC ACID REDUCTASE"/>
    <property type="match status" value="1"/>
</dbReference>
<dbReference type="CDD" id="cd19071">
    <property type="entry name" value="AKR_AKR1-5-like"/>
    <property type="match status" value="1"/>
</dbReference>
<dbReference type="InterPro" id="IPR023210">
    <property type="entry name" value="NADP_OxRdtase_dom"/>
</dbReference>
<dbReference type="EMBL" id="BDSP01000016">
    <property type="protein sequence ID" value="GAX10126.1"/>
    <property type="molecule type" value="Genomic_DNA"/>
</dbReference>
<dbReference type="InterPro" id="IPR036812">
    <property type="entry name" value="NAD(P)_OxRdtase_dom_sf"/>
</dbReference>
<evidence type="ECO:0000256" key="1">
    <source>
        <dbReference type="ARBA" id="ARBA00007905"/>
    </source>
</evidence>
<name>A0A1Z5J854_FISSO</name>
<comment type="similarity">
    <text evidence="1">Belongs to the aldo/keto reductase family.</text>
</comment>
<evidence type="ECO:0000256" key="3">
    <source>
        <dbReference type="ARBA" id="ARBA00023002"/>
    </source>
</evidence>
<keyword evidence="4" id="KW-0472">Membrane</keyword>
<dbReference type="InterPro" id="IPR020471">
    <property type="entry name" value="AKR"/>
</dbReference>
<keyword evidence="4" id="KW-1133">Transmembrane helix</keyword>
<dbReference type="AlphaFoldDB" id="A0A1Z5J854"/>
<dbReference type="Proteomes" id="UP000198406">
    <property type="component" value="Unassembled WGS sequence"/>
</dbReference>
<organism evidence="6 7">
    <name type="scientific">Fistulifera solaris</name>
    <name type="common">Oleaginous diatom</name>
    <dbReference type="NCBI Taxonomy" id="1519565"/>
    <lineage>
        <taxon>Eukaryota</taxon>
        <taxon>Sar</taxon>
        <taxon>Stramenopiles</taxon>
        <taxon>Ochrophyta</taxon>
        <taxon>Bacillariophyta</taxon>
        <taxon>Bacillariophyceae</taxon>
        <taxon>Bacillariophycidae</taxon>
        <taxon>Naviculales</taxon>
        <taxon>Naviculaceae</taxon>
        <taxon>Fistulifera</taxon>
    </lineage>
</organism>
<sequence length="347" mass="39758">MVKINRSSRSVYGMQRNNRYFSAHLINLSILSVLGLITSLYIFLTNVEERQMMVSALPVSRIIATHKPFLMYGTAWKKEETAKYVQQAILTGFRFIDTACQPKHYNEAGVGAGWTAAASELGLERGDLFLQTKYTPYPGQDPNNVPYDKDASLTEQVRQSLAVSLQNLRTDYIDSLVLHSPLPTVEQTMEVWSEFENFVDAGKVRQLGVSNCYDYPMFVAIYERARIKPAVLQNRFYADSNFDTELRQFCKEKNIWYQSFWTLTANRQALASKEVRDWADSLNLTPQTLMYAFLMSLGYPKPLDGTTNLIHMAEDVAIMERLQKGESIFKDEEELRKFAQLLGMPDL</sequence>
<accession>A0A1Z5J854</accession>
<dbReference type="PANTHER" id="PTHR43827:SF3">
    <property type="entry name" value="NADP-DEPENDENT OXIDOREDUCTASE DOMAIN-CONTAINING PROTEIN"/>
    <property type="match status" value="1"/>
</dbReference>
<evidence type="ECO:0000259" key="5">
    <source>
        <dbReference type="Pfam" id="PF00248"/>
    </source>
</evidence>
<keyword evidence="4" id="KW-0812">Transmembrane</keyword>
<keyword evidence="2" id="KW-0521">NADP</keyword>
<dbReference type="OrthoDB" id="416253at2759"/>
<keyword evidence="3" id="KW-0560">Oxidoreductase</keyword>
<gene>
    <name evidence="6" type="ORF">FisN_3Lh318</name>
</gene>
<evidence type="ECO:0000256" key="4">
    <source>
        <dbReference type="SAM" id="Phobius"/>
    </source>
</evidence>
<dbReference type="Pfam" id="PF00248">
    <property type="entry name" value="Aldo_ket_red"/>
    <property type="match status" value="1"/>
</dbReference>
<dbReference type="PRINTS" id="PR00069">
    <property type="entry name" value="ALDKETRDTASE"/>
</dbReference>
<evidence type="ECO:0000256" key="2">
    <source>
        <dbReference type="ARBA" id="ARBA00022857"/>
    </source>
</evidence>
<evidence type="ECO:0000313" key="6">
    <source>
        <dbReference type="EMBL" id="GAX10126.1"/>
    </source>
</evidence>
<dbReference type="Gene3D" id="3.20.20.100">
    <property type="entry name" value="NADP-dependent oxidoreductase domain"/>
    <property type="match status" value="1"/>
</dbReference>
<feature type="domain" description="NADP-dependent oxidoreductase" evidence="5">
    <location>
        <begin position="75"/>
        <end position="255"/>
    </location>
</feature>
<dbReference type="SUPFAM" id="SSF51430">
    <property type="entry name" value="NAD(P)-linked oxidoreductase"/>
    <property type="match status" value="1"/>
</dbReference>
<dbReference type="InParanoid" id="A0A1Z5J854"/>
<proteinExistence type="inferred from homology"/>
<keyword evidence="7" id="KW-1185">Reference proteome</keyword>
<dbReference type="GO" id="GO:0016616">
    <property type="term" value="F:oxidoreductase activity, acting on the CH-OH group of donors, NAD or NADP as acceptor"/>
    <property type="evidence" value="ECO:0007669"/>
    <property type="project" value="UniProtKB-ARBA"/>
</dbReference>
<reference evidence="6 7" key="1">
    <citation type="journal article" date="2015" name="Plant Cell">
        <title>Oil accumulation by the oleaginous diatom Fistulifera solaris as revealed by the genome and transcriptome.</title>
        <authorList>
            <person name="Tanaka T."/>
            <person name="Maeda Y."/>
            <person name="Veluchamy A."/>
            <person name="Tanaka M."/>
            <person name="Abida H."/>
            <person name="Marechal E."/>
            <person name="Bowler C."/>
            <person name="Muto M."/>
            <person name="Sunaga Y."/>
            <person name="Tanaka M."/>
            <person name="Yoshino T."/>
            <person name="Taniguchi T."/>
            <person name="Fukuda Y."/>
            <person name="Nemoto M."/>
            <person name="Matsumoto M."/>
            <person name="Wong P.S."/>
            <person name="Aburatani S."/>
            <person name="Fujibuchi W."/>
        </authorList>
    </citation>
    <scope>NUCLEOTIDE SEQUENCE [LARGE SCALE GENOMIC DNA]</scope>
    <source>
        <strain evidence="6 7">JPCC DA0580</strain>
    </source>
</reference>
<evidence type="ECO:0000313" key="7">
    <source>
        <dbReference type="Proteomes" id="UP000198406"/>
    </source>
</evidence>